<comment type="caution">
    <text evidence="2">The sequence shown here is derived from an EMBL/GenBank/DDBJ whole genome shotgun (WGS) entry which is preliminary data.</text>
</comment>
<name>A0A1E2RXK7_9HYPH</name>
<dbReference type="OrthoDB" id="7476630at2"/>
<proteinExistence type="predicted"/>
<dbReference type="STRING" id="1177755.A7A08_02167"/>
<reference evidence="2 3" key="1">
    <citation type="submission" date="2016-07" db="EMBL/GenBank/DDBJ databases">
        <title>Draft genome sequence of Methyloligella halotolerans C2T (VKM B-2706T=CCUG 61687T=DSM 25045T), a halotolerant polyhydroxybutyrate accumulating methylotroph.</title>
        <authorList>
            <person name="Vasilenko O.V."/>
            <person name="Doronina N.V."/>
            <person name="Poroshina M.N."/>
            <person name="Tarlachkov S.V."/>
            <person name="Trotsenko Y.A."/>
        </authorList>
    </citation>
    <scope>NUCLEOTIDE SEQUENCE [LARGE SCALE GENOMIC DNA]</scope>
    <source>
        <strain evidence="2 3">VKM B-2706</strain>
    </source>
</reference>
<dbReference type="InterPro" id="IPR045599">
    <property type="entry name" value="DUF6456"/>
</dbReference>
<dbReference type="RefSeq" id="WP_141693943.1">
    <property type="nucleotide sequence ID" value="NZ_MASI01000005.1"/>
</dbReference>
<dbReference type="Pfam" id="PF20057">
    <property type="entry name" value="DUF6456"/>
    <property type="match status" value="1"/>
</dbReference>
<feature type="domain" description="DUF6456" evidence="1">
    <location>
        <begin position="116"/>
        <end position="252"/>
    </location>
</feature>
<gene>
    <name evidence="2" type="ORF">A7A08_02167</name>
</gene>
<protein>
    <recommendedName>
        <fullName evidence="1">DUF6456 domain-containing protein</fullName>
    </recommendedName>
</protein>
<evidence type="ECO:0000259" key="1">
    <source>
        <dbReference type="Pfam" id="PF20057"/>
    </source>
</evidence>
<sequence>MTGPTGVRRAALKRDADAAKLLRKLLRKDARLTARDDELLLTMAGGAAARAIDAAIVRYCICQDWLRPKGKVVVPTDAGEAWLRRLEGGDEAYRHQHQIRNTADVEIEGVRRPVLVNEGESPLGWLKNRKDRNGRPLISEAQYEAGERLRSDYTFAHLTPRVTANWGALAPSAGGRRGPPSNAASLRDEVMAAKARVGKALEAAGPELAGVLVDVCCELKGLEDAEKAHGWPQRAGKVVLQIALTRLARHYGLISNDRRGTGRLRHWGEADYRPTIERWTGDGD</sequence>
<dbReference type="AlphaFoldDB" id="A0A1E2RXK7"/>
<accession>A0A1E2RXK7</accession>
<evidence type="ECO:0000313" key="3">
    <source>
        <dbReference type="Proteomes" id="UP000095087"/>
    </source>
</evidence>
<dbReference type="Proteomes" id="UP000095087">
    <property type="component" value="Unassembled WGS sequence"/>
</dbReference>
<keyword evidence="3" id="KW-1185">Reference proteome</keyword>
<dbReference type="EMBL" id="MASI01000005">
    <property type="protein sequence ID" value="ODA66870.1"/>
    <property type="molecule type" value="Genomic_DNA"/>
</dbReference>
<evidence type="ECO:0000313" key="2">
    <source>
        <dbReference type="EMBL" id="ODA66870.1"/>
    </source>
</evidence>
<organism evidence="2 3">
    <name type="scientific">Methyloligella halotolerans</name>
    <dbReference type="NCBI Taxonomy" id="1177755"/>
    <lineage>
        <taxon>Bacteria</taxon>
        <taxon>Pseudomonadati</taxon>
        <taxon>Pseudomonadota</taxon>
        <taxon>Alphaproteobacteria</taxon>
        <taxon>Hyphomicrobiales</taxon>
        <taxon>Hyphomicrobiaceae</taxon>
        <taxon>Methyloligella</taxon>
    </lineage>
</organism>